<dbReference type="AlphaFoldDB" id="A0A4R8T2A6"/>
<evidence type="ECO:0000313" key="3">
    <source>
        <dbReference type="EMBL" id="TEA10742.1"/>
    </source>
</evidence>
<dbReference type="Gene3D" id="3.40.50.150">
    <property type="entry name" value="Vaccinia Virus protein VP39"/>
    <property type="match status" value="1"/>
</dbReference>
<dbReference type="Proteomes" id="UP000295604">
    <property type="component" value="Unassembled WGS sequence"/>
</dbReference>
<dbReference type="SUPFAM" id="SSF53335">
    <property type="entry name" value="S-adenosyl-L-methionine-dependent methyltransferases"/>
    <property type="match status" value="1"/>
</dbReference>
<feature type="region of interest" description="Disordered" evidence="2">
    <location>
        <begin position="1"/>
        <end position="41"/>
    </location>
</feature>
<gene>
    <name evidence="3" type="primary">LAE1-2</name>
    <name evidence="3" type="ORF">C8034_v008358</name>
</gene>
<dbReference type="CDD" id="cd02440">
    <property type="entry name" value="AdoMet_MTases"/>
    <property type="match status" value="1"/>
</dbReference>
<evidence type="ECO:0000256" key="1">
    <source>
        <dbReference type="ARBA" id="ARBA00038158"/>
    </source>
</evidence>
<dbReference type="PANTHER" id="PTHR43591">
    <property type="entry name" value="METHYLTRANSFERASE"/>
    <property type="match status" value="1"/>
</dbReference>
<sequence length="357" mass="39994">MDLNNTCGTCDMSAIDDPSVSSPAVAGAGPDAQGPSQTTQAVDETHLAVDDETSDEATSEVGGSVASSKTSLADSIYNYRLENGRTYHRYKDGKYFYPNDDRESDRLDLQHYQFLLSLDGKLGLSPPNDNDSQVERVLDVGTGTGIWAVEFGDLHPQAEVVGVNLSPPQTEVPPNVTFEVDDIEEPWLFGRPFDYIHSRMMTSSLSNWRQFIQTSFDNLNSGGYLELQEMDLMPQSDDGTLRPDAAIVKCFELLGQAAGALNHPFQDIPALVKILQEVGFEDVYIRKVKWPTNTWPKEEHHKTLGTWAHENCMAGIEGWTIAPLTRGLGWRREEVQVLLVKVREEFRDRSIHAYWPW</sequence>
<evidence type="ECO:0000256" key="2">
    <source>
        <dbReference type="SAM" id="MobiDB-lite"/>
    </source>
</evidence>
<dbReference type="Pfam" id="PF13489">
    <property type="entry name" value="Methyltransf_23"/>
    <property type="match status" value="1"/>
</dbReference>
<protein>
    <submittedName>
        <fullName evidence="3">Secondary metabolism regulator LAE1</fullName>
    </submittedName>
</protein>
<keyword evidence="4" id="KW-1185">Reference proteome</keyword>
<comment type="caution">
    <text evidence="3">The sequence shown here is derived from an EMBL/GenBank/DDBJ whole genome shotgun (WGS) entry which is preliminary data.</text>
</comment>
<organism evidence="3 4">
    <name type="scientific">Colletotrichum sidae</name>
    <dbReference type="NCBI Taxonomy" id="1347389"/>
    <lineage>
        <taxon>Eukaryota</taxon>
        <taxon>Fungi</taxon>
        <taxon>Dikarya</taxon>
        <taxon>Ascomycota</taxon>
        <taxon>Pezizomycotina</taxon>
        <taxon>Sordariomycetes</taxon>
        <taxon>Hypocreomycetidae</taxon>
        <taxon>Glomerellales</taxon>
        <taxon>Glomerellaceae</taxon>
        <taxon>Colletotrichum</taxon>
        <taxon>Colletotrichum orbiculare species complex</taxon>
    </lineage>
</organism>
<name>A0A4R8T2A6_9PEZI</name>
<dbReference type="InterPro" id="IPR029063">
    <property type="entry name" value="SAM-dependent_MTases_sf"/>
</dbReference>
<dbReference type="PANTHER" id="PTHR43591:SF24">
    <property type="entry name" value="2-METHOXY-6-POLYPRENYL-1,4-BENZOQUINOL METHYLASE, MITOCHONDRIAL"/>
    <property type="match status" value="1"/>
</dbReference>
<comment type="similarity">
    <text evidence="1">Belongs to the methyltransferase superfamily. LaeA methyltransferase family.</text>
</comment>
<evidence type="ECO:0000313" key="4">
    <source>
        <dbReference type="Proteomes" id="UP000295604"/>
    </source>
</evidence>
<reference evidence="3 4" key="1">
    <citation type="submission" date="2018-11" db="EMBL/GenBank/DDBJ databases">
        <title>Genome sequence and assembly of Colletotrichum sidae.</title>
        <authorList>
            <person name="Gan P."/>
            <person name="Shirasu K."/>
        </authorList>
    </citation>
    <scope>NUCLEOTIDE SEQUENCE [LARGE SCALE GENOMIC DNA]</scope>
    <source>
        <strain evidence="3 4">CBS 518.97</strain>
    </source>
</reference>
<dbReference type="GO" id="GO:0008168">
    <property type="term" value="F:methyltransferase activity"/>
    <property type="evidence" value="ECO:0007669"/>
    <property type="project" value="TreeGrafter"/>
</dbReference>
<proteinExistence type="inferred from homology"/>
<accession>A0A4R8T2A6</accession>
<dbReference type="EMBL" id="QAPF01000449">
    <property type="protein sequence ID" value="TEA10742.1"/>
    <property type="molecule type" value="Genomic_DNA"/>
</dbReference>